<accession>A0A8J3FQP5</accession>
<reference evidence="1" key="2">
    <citation type="submission" date="2020-09" db="EMBL/GenBank/DDBJ databases">
        <authorList>
            <person name="Sun Q."/>
            <person name="Zhou Y."/>
        </authorList>
    </citation>
    <scope>NUCLEOTIDE SEQUENCE</scope>
    <source>
        <strain evidence="1">CGMCC 4.7299</strain>
    </source>
</reference>
<dbReference type="AlphaFoldDB" id="A0A8J3FQP5"/>
<dbReference type="EMBL" id="BMMX01000017">
    <property type="protein sequence ID" value="GGK99911.1"/>
    <property type="molecule type" value="Genomic_DNA"/>
</dbReference>
<gene>
    <name evidence="1" type="ORF">GCM10012284_37900</name>
</gene>
<name>A0A8J3FQP5_9ACTN</name>
<protein>
    <submittedName>
        <fullName evidence="1">Uncharacterized protein</fullName>
    </submittedName>
</protein>
<proteinExistence type="predicted"/>
<keyword evidence="2" id="KW-1185">Reference proteome</keyword>
<evidence type="ECO:0000313" key="1">
    <source>
        <dbReference type="EMBL" id="GGK99911.1"/>
    </source>
</evidence>
<organism evidence="1 2">
    <name type="scientific">Mangrovihabitans endophyticus</name>
    <dbReference type="NCBI Taxonomy" id="1751298"/>
    <lineage>
        <taxon>Bacteria</taxon>
        <taxon>Bacillati</taxon>
        <taxon>Actinomycetota</taxon>
        <taxon>Actinomycetes</taxon>
        <taxon>Micromonosporales</taxon>
        <taxon>Micromonosporaceae</taxon>
        <taxon>Mangrovihabitans</taxon>
    </lineage>
</organism>
<comment type="caution">
    <text evidence="1">The sequence shown here is derived from an EMBL/GenBank/DDBJ whole genome shotgun (WGS) entry which is preliminary data.</text>
</comment>
<reference evidence="1" key="1">
    <citation type="journal article" date="2014" name="Int. J. Syst. Evol. Microbiol.">
        <title>Complete genome sequence of Corynebacterium casei LMG S-19264T (=DSM 44701T), isolated from a smear-ripened cheese.</title>
        <authorList>
            <consortium name="US DOE Joint Genome Institute (JGI-PGF)"/>
            <person name="Walter F."/>
            <person name="Albersmeier A."/>
            <person name="Kalinowski J."/>
            <person name="Ruckert C."/>
        </authorList>
    </citation>
    <scope>NUCLEOTIDE SEQUENCE</scope>
    <source>
        <strain evidence="1">CGMCC 4.7299</strain>
    </source>
</reference>
<dbReference type="Proteomes" id="UP000656042">
    <property type="component" value="Unassembled WGS sequence"/>
</dbReference>
<sequence length="98" mass="10313">MRHLDPTCPTVNLKIGMVGAQERRGAARVGWCGVGGRGRGGCGGGETGGRAPRSAWRGVRGARCLSVGGAYPWSVYPWGRAYQPRARSSDGMRIHSSG</sequence>
<evidence type="ECO:0000313" key="2">
    <source>
        <dbReference type="Proteomes" id="UP000656042"/>
    </source>
</evidence>